<organism evidence="4 5">
    <name type="scientific">Rosistilla ulvae</name>
    <dbReference type="NCBI Taxonomy" id="1930277"/>
    <lineage>
        <taxon>Bacteria</taxon>
        <taxon>Pseudomonadati</taxon>
        <taxon>Planctomycetota</taxon>
        <taxon>Planctomycetia</taxon>
        <taxon>Pirellulales</taxon>
        <taxon>Pirellulaceae</taxon>
        <taxon>Rosistilla</taxon>
    </lineage>
</organism>
<dbReference type="InterPro" id="IPR032095">
    <property type="entry name" value="Sacchrp_dh-like_C"/>
</dbReference>
<dbReference type="AlphaFoldDB" id="A0A517M009"/>
<dbReference type="EC" id="1.4.1.18" evidence="4"/>
<dbReference type="SUPFAM" id="SSF51735">
    <property type="entry name" value="NAD(P)-binding Rossmann-fold domains"/>
    <property type="match status" value="1"/>
</dbReference>
<reference evidence="4 5" key="1">
    <citation type="submission" date="2019-02" db="EMBL/GenBank/DDBJ databases">
        <title>Deep-cultivation of Planctomycetes and their phenomic and genomic characterization uncovers novel biology.</title>
        <authorList>
            <person name="Wiegand S."/>
            <person name="Jogler M."/>
            <person name="Boedeker C."/>
            <person name="Pinto D."/>
            <person name="Vollmers J."/>
            <person name="Rivas-Marin E."/>
            <person name="Kohn T."/>
            <person name="Peeters S.H."/>
            <person name="Heuer A."/>
            <person name="Rast P."/>
            <person name="Oberbeckmann S."/>
            <person name="Bunk B."/>
            <person name="Jeske O."/>
            <person name="Meyerdierks A."/>
            <person name="Storesund J.E."/>
            <person name="Kallscheuer N."/>
            <person name="Luecker S."/>
            <person name="Lage O.M."/>
            <person name="Pohl T."/>
            <person name="Merkel B.J."/>
            <person name="Hornburger P."/>
            <person name="Mueller R.-W."/>
            <person name="Bruemmer F."/>
            <person name="Labrenz M."/>
            <person name="Spormann A.M."/>
            <person name="Op den Camp H."/>
            <person name="Overmann J."/>
            <person name="Amann R."/>
            <person name="Jetten M.S.M."/>
            <person name="Mascher T."/>
            <person name="Medema M.H."/>
            <person name="Devos D.P."/>
            <person name="Kaster A.-K."/>
            <person name="Ovreas L."/>
            <person name="Rohde M."/>
            <person name="Galperin M.Y."/>
            <person name="Jogler C."/>
        </authorList>
    </citation>
    <scope>NUCLEOTIDE SEQUENCE [LARGE SCALE GENOMIC DNA]</scope>
    <source>
        <strain evidence="4 5">EC9</strain>
    </source>
</reference>
<accession>A0A517M009</accession>
<sequence length="374" mass="41110">MMTNVLLLGAGKIGRMIAGFLAETGDYMVTVADSQSTALARIKPCKAVDTLLLDATDRAALSRAMADRTIVISALSFRFNPLIAEVALQTGASYFDLTEDVQTTRAVQAVAEDAVVGQIFMPQCGLAPGFISIIAMHLSRQFDSLESVRMRVGALPQYPTDALKYNLTWSTDGLINEYCNPCETIYRGKRIDSLPLEGLEHFSIDGARYEAFNTSGGLGTLCDTLHDRVGSLNYKTIRYLGHRDLVAFLINDLQLGQRRELLKDILEHAVPVTFQDLVITFCTVTGQRNGQLVQLSDARKIYARQIEGEQWSAIQITTAAAICAVVDMHVASELPSQGFVRQEQVGFDDFIKNRFGRHYQSGQHPEFSDAGGTA</sequence>
<dbReference type="Pfam" id="PF03435">
    <property type="entry name" value="Sacchrp_dh_NADP"/>
    <property type="match status" value="1"/>
</dbReference>
<dbReference type="Gene3D" id="3.30.360.10">
    <property type="entry name" value="Dihydrodipicolinate Reductase, domain 2"/>
    <property type="match status" value="1"/>
</dbReference>
<protein>
    <submittedName>
        <fullName evidence="4">Lysine 6-dehydrogenase</fullName>
        <ecNumber evidence="4">1.4.1.18</ecNumber>
    </submittedName>
</protein>
<dbReference type="PANTHER" id="PTHR11133:SF22">
    <property type="entry name" value="ALPHA-AMINOADIPIC SEMIALDEHYDE SYNTHASE, MITOCHONDRIAL"/>
    <property type="match status" value="1"/>
</dbReference>
<feature type="domain" description="Saccharopine dehydrogenase NADP binding" evidence="2">
    <location>
        <begin position="5"/>
        <end position="100"/>
    </location>
</feature>
<feature type="domain" description="Saccharopine dehydrogenase-like C-terminal" evidence="3">
    <location>
        <begin position="125"/>
        <end position="346"/>
    </location>
</feature>
<dbReference type="InterPro" id="IPR036291">
    <property type="entry name" value="NAD(P)-bd_dom_sf"/>
</dbReference>
<dbReference type="Pfam" id="PF16653">
    <property type="entry name" value="Sacchrp_dh_C"/>
    <property type="match status" value="1"/>
</dbReference>
<dbReference type="InterPro" id="IPR005097">
    <property type="entry name" value="Sacchrp_dh_NADP-bd"/>
</dbReference>
<dbReference type="PANTHER" id="PTHR11133">
    <property type="entry name" value="SACCHAROPINE DEHYDROGENASE"/>
    <property type="match status" value="1"/>
</dbReference>
<evidence type="ECO:0000313" key="5">
    <source>
        <dbReference type="Proteomes" id="UP000319557"/>
    </source>
</evidence>
<keyword evidence="1 4" id="KW-0560">Oxidoreductase</keyword>
<dbReference type="SUPFAM" id="SSF55347">
    <property type="entry name" value="Glyceraldehyde-3-phosphate dehydrogenase-like, C-terminal domain"/>
    <property type="match status" value="1"/>
</dbReference>
<evidence type="ECO:0000313" key="4">
    <source>
        <dbReference type="EMBL" id="QDS88201.1"/>
    </source>
</evidence>
<evidence type="ECO:0000259" key="2">
    <source>
        <dbReference type="Pfam" id="PF03435"/>
    </source>
</evidence>
<dbReference type="InterPro" id="IPR051168">
    <property type="entry name" value="AASS"/>
</dbReference>
<keyword evidence="5" id="KW-1185">Reference proteome</keyword>
<dbReference type="EMBL" id="CP036261">
    <property type="protein sequence ID" value="QDS88201.1"/>
    <property type="molecule type" value="Genomic_DNA"/>
</dbReference>
<dbReference type="Gene3D" id="3.40.50.720">
    <property type="entry name" value="NAD(P)-binding Rossmann-like Domain"/>
    <property type="match status" value="1"/>
</dbReference>
<dbReference type="KEGG" id="ruv:EC9_23890"/>
<gene>
    <name evidence="4" type="primary">lysDH</name>
    <name evidence="4" type="ORF">EC9_23890</name>
</gene>
<proteinExistence type="predicted"/>
<evidence type="ECO:0000256" key="1">
    <source>
        <dbReference type="ARBA" id="ARBA00023002"/>
    </source>
</evidence>
<evidence type="ECO:0000259" key="3">
    <source>
        <dbReference type="Pfam" id="PF16653"/>
    </source>
</evidence>
<dbReference type="GO" id="GO:0050303">
    <property type="term" value="F:lysine 6-dehydrogenase activity"/>
    <property type="evidence" value="ECO:0007669"/>
    <property type="project" value="UniProtKB-EC"/>
</dbReference>
<dbReference type="Proteomes" id="UP000319557">
    <property type="component" value="Chromosome"/>
</dbReference>
<name>A0A517M009_9BACT</name>